<feature type="non-terminal residue" evidence="1">
    <location>
        <position position="1"/>
    </location>
</feature>
<gene>
    <name evidence="1" type="ORF">HAX54_002184</name>
</gene>
<proteinExistence type="predicted"/>
<dbReference type="Proteomes" id="UP000823775">
    <property type="component" value="Unassembled WGS sequence"/>
</dbReference>
<accession>A0ABS8RJ46</accession>
<dbReference type="EMBL" id="JACEIK010000011">
    <property type="protein sequence ID" value="MCD7446321.1"/>
    <property type="molecule type" value="Genomic_DNA"/>
</dbReference>
<protein>
    <submittedName>
        <fullName evidence="1">Uncharacterized protein</fullName>
    </submittedName>
</protein>
<reference evidence="1 2" key="1">
    <citation type="journal article" date="2021" name="BMC Genomics">
        <title>Datura genome reveals duplications of psychoactive alkaloid biosynthetic genes and high mutation rate following tissue culture.</title>
        <authorList>
            <person name="Rajewski A."/>
            <person name="Carter-House D."/>
            <person name="Stajich J."/>
            <person name="Litt A."/>
        </authorList>
    </citation>
    <scope>NUCLEOTIDE SEQUENCE [LARGE SCALE GENOMIC DNA]</scope>
    <source>
        <strain evidence="1">AR-01</strain>
    </source>
</reference>
<organism evidence="1 2">
    <name type="scientific">Datura stramonium</name>
    <name type="common">Jimsonweed</name>
    <name type="synonym">Common thornapple</name>
    <dbReference type="NCBI Taxonomy" id="4076"/>
    <lineage>
        <taxon>Eukaryota</taxon>
        <taxon>Viridiplantae</taxon>
        <taxon>Streptophyta</taxon>
        <taxon>Embryophyta</taxon>
        <taxon>Tracheophyta</taxon>
        <taxon>Spermatophyta</taxon>
        <taxon>Magnoliopsida</taxon>
        <taxon>eudicotyledons</taxon>
        <taxon>Gunneridae</taxon>
        <taxon>Pentapetalae</taxon>
        <taxon>asterids</taxon>
        <taxon>lamiids</taxon>
        <taxon>Solanales</taxon>
        <taxon>Solanaceae</taxon>
        <taxon>Solanoideae</taxon>
        <taxon>Datureae</taxon>
        <taxon>Datura</taxon>
    </lineage>
</organism>
<name>A0ABS8RJ46_DATST</name>
<sequence length="74" mass="8166">PNHTKYSFRKYINAIGEEIGVLSPEDGFSVRNPVTKEKSIPETEVGEMDNGVASVAAEGNVQTWISKREQRESG</sequence>
<evidence type="ECO:0000313" key="1">
    <source>
        <dbReference type="EMBL" id="MCD7446321.1"/>
    </source>
</evidence>
<evidence type="ECO:0000313" key="2">
    <source>
        <dbReference type="Proteomes" id="UP000823775"/>
    </source>
</evidence>
<comment type="caution">
    <text evidence="1">The sequence shown here is derived from an EMBL/GenBank/DDBJ whole genome shotgun (WGS) entry which is preliminary data.</text>
</comment>
<keyword evidence="2" id="KW-1185">Reference proteome</keyword>